<dbReference type="AlphaFoldDB" id="A0A8S1QL42"/>
<comment type="caution">
    <text evidence="2">The sequence shown here is derived from an EMBL/GenBank/DDBJ whole genome shotgun (WGS) entry which is preliminary data.</text>
</comment>
<dbReference type="OMA" id="VQQIDEC"/>
<evidence type="ECO:0000256" key="1">
    <source>
        <dbReference type="SAM" id="Coils"/>
    </source>
</evidence>
<sequence>MQQLIIQTLLKYNEIFDAIQQVFQLHNYNCNDQKNLLTKYLEQNQKYQTCIYVTLNENSDFLGINERFLKYQKSINTNIENLFEFNQTQFQKMVSTEITKIDNNFSNKILNVQDDINQFKTNVDVTYQTILNAKQQQKFQTQTNEKINEEIDYIKHKYALKQNLDDNFNEIRDCISNVSQSISYLRNDVQLLFKNTKEMKTQTQQDSTLFNERLQTLVKEVQQIDECFNQLGALSKRLENCKTDINQTQEKFKTLAILFQELEVNNSKAVKFEVHSAVKKFDEDSFKIGLIQERQGNQQEQLLIKLQNILEQNVGIQSNQLSIQEQFNQEIKTLQKQISRQQKYIEQLKENISKTSQNSADLPLQIKGLNSQLQYQWKYLNQCFNLTKDSLDIIQDFCETLQVPSINQEKDLTNLILLLDRRQNELKRNLHQTPTQSSNFQSRTLMRLQTPKSSQPYETPARIHSLQQRKCIYSKNGSQTISVDSKKETLLQN</sequence>
<reference evidence="2" key="1">
    <citation type="submission" date="2021-01" db="EMBL/GenBank/DDBJ databases">
        <authorList>
            <consortium name="Genoscope - CEA"/>
            <person name="William W."/>
        </authorList>
    </citation>
    <scope>NUCLEOTIDE SEQUENCE</scope>
</reference>
<feature type="coiled-coil region" evidence="1">
    <location>
        <begin position="324"/>
        <end position="358"/>
    </location>
</feature>
<organism evidence="2 3">
    <name type="scientific">Paramecium primaurelia</name>
    <dbReference type="NCBI Taxonomy" id="5886"/>
    <lineage>
        <taxon>Eukaryota</taxon>
        <taxon>Sar</taxon>
        <taxon>Alveolata</taxon>
        <taxon>Ciliophora</taxon>
        <taxon>Intramacronucleata</taxon>
        <taxon>Oligohymenophorea</taxon>
        <taxon>Peniculida</taxon>
        <taxon>Parameciidae</taxon>
        <taxon>Paramecium</taxon>
    </lineage>
</organism>
<dbReference type="Proteomes" id="UP000688137">
    <property type="component" value="Unassembled WGS sequence"/>
</dbReference>
<gene>
    <name evidence="2" type="ORF">PPRIM_AZ9-3.1.T1710056</name>
</gene>
<dbReference type="EMBL" id="CAJJDM010000180">
    <property type="protein sequence ID" value="CAD8116392.1"/>
    <property type="molecule type" value="Genomic_DNA"/>
</dbReference>
<name>A0A8S1QL42_PARPR</name>
<proteinExistence type="predicted"/>
<keyword evidence="3" id="KW-1185">Reference proteome</keyword>
<evidence type="ECO:0000313" key="2">
    <source>
        <dbReference type="EMBL" id="CAD8116392.1"/>
    </source>
</evidence>
<accession>A0A8S1QL42</accession>
<evidence type="ECO:0000313" key="3">
    <source>
        <dbReference type="Proteomes" id="UP000688137"/>
    </source>
</evidence>
<keyword evidence="1" id="KW-0175">Coiled coil</keyword>
<protein>
    <submittedName>
        <fullName evidence="2">Uncharacterized protein</fullName>
    </submittedName>
</protein>